<comment type="caution">
    <text evidence="3">The sequence shown here is derived from an EMBL/GenBank/DDBJ whole genome shotgun (WGS) entry which is preliminary data.</text>
</comment>
<keyword evidence="4" id="KW-1185">Reference proteome</keyword>
<feature type="compositionally biased region" description="Polar residues" evidence="1">
    <location>
        <begin position="295"/>
        <end position="315"/>
    </location>
</feature>
<feature type="region of interest" description="Disordered" evidence="1">
    <location>
        <begin position="189"/>
        <end position="230"/>
    </location>
</feature>
<evidence type="ECO:0000313" key="5">
    <source>
        <dbReference type="Proteomes" id="UP000662466"/>
    </source>
</evidence>
<dbReference type="EMBL" id="JACBAF010002214">
    <property type="protein sequence ID" value="KAF7163215.1"/>
    <property type="molecule type" value="Genomic_DNA"/>
</dbReference>
<reference evidence="3" key="1">
    <citation type="submission" date="2020-06" db="EMBL/GenBank/DDBJ databases">
        <title>Draft genome sequences of strains closely related to Aspergillus parafelis and Aspergillus hiratsukae.</title>
        <authorList>
            <person name="Dos Santos R.A.C."/>
            <person name="Rivero-Menendez O."/>
            <person name="Steenwyk J.L."/>
            <person name="Mead M.E."/>
            <person name="Goldman G.H."/>
            <person name="Alastruey-Izquierdo A."/>
            <person name="Rokas A."/>
        </authorList>
    </citation>
    <scope>NUCLEOTIDE SEQUENCE</scope>
    <source>
        <strain evidence="2">CNM-CM5793</strain>
        <strain evidence="3">CNM-CM6106</strain>
    </source>
</reference>
<evidence type="ECO:0000313" key="4">
    <source>
        <dbReference type="Proteomes" id="UP000630445"/>
    </source>
</evidence>
<evidence type="ECO:0000313" key="3">
    <source>
        <dbReference type="EMBL" id="KAF7163215.1"/>
    </source>
</evidence>
<name>A0A8H6PXV6_9EURO</name>
<feature type="region of interest" description="Disordered" evidence="1">
    <location>
        <begin position="264"/>
        <end position="315"/>
    </location>
</feature>
<dbReference type="Proteomes" id="UP000662466">
    <property type="component" value="Unassembled WGS sequence"/>
</dbReference>
<dbReference type="Proteomes" id="UP000630445">
    <property type="component" value="Unassembled WGS sequence"/>
</dbReference>
<dbReference type="AlphaFoldDB" id="A0A8H6PXV6"/>
<protein>
    <submittedName>
        <fullName evidence="3">Uncharacterized protein</fullName>
    </submittedName>
</protein>
<dbReference type="OrthoDB" id="4471998at2759"/>
<sequence length="315" mass="36263">MDRMAEEWKLVDAVWDYDEWGYPPSRTRLCDAVVFKLLVKKIPTRCSEQWPFDFDSRGQMRFEREPRGPTVWIEFGGRYYYPEIGGRYVLGGEIARTTGSWYIEPLHGVRRDVIYFGRVEVPSWAKDQGAIIISSRSVPGLTFDDDKRVSWEGRLGFPIIWAKKVDLEDPTSLTRATVRTRVKTESGQDANLVDYGPDEEPEDTQVSTEGLHRPRTLKRKPEAPVNTHRKRGKAEIIDLTIENIPIKSEVVSESQELHLENRTAAEPLITTPQQQSSAHNNTPRMLKRGGESRVVTRSQQTRQNHVNCLNSRRQD</sequence>
<evidence type="ECO:0000256" key="1">
    <source>
        <dbReference type="SAM" id="MobiDB-lite"/>
    </source>
</evidence>
<organism evidence="3 5">
    <name type="scientific">Aspergillus hiratsukae</name>
    <dbReference type="NCBI Taxonomy" id="1194566"/>
    <lineage>
        <taxon>Eukaryota</taxon>
        <taxon>Fungi</taxon>
        <taxon>Dikarya</taxon>
        <taxon>Ascomycota</taxon>
        <taxon>Pezizomycotina</taxon>
        <taxon>Eurotiomycetes</taxon>
        <taxon>Eurotiomycetidae</taxon>
        <taxon>Eurotiales</taxon>
        <taxon>Aspergillaceae</taxon>
        <taxon>Aspergillus</taxon>
        <taxon>Aspergillus subgen. Fumigati</taxon>
    </lineage>
</organism>
<proteinExistence type="predicted"/>
<accession>A0A8H6PXV6</accession>
<feature type="compositionally biased region" description="Polar residues" evidence="1">
    <location>
        <begin position="270"/>
        <end position="283"/>
    </location>
</feature>
<gene>
    <name evidence="2" type="ORF">CNMCM5793_009092</name>
    <name evidence="3" type="ORF">CNMCM6106_000203</name>
</gene>
<dbReference type="EMBL" id="JACBAD010002044">
    <property type="protein sequence ID" value="KAF7121621.1"/>
    <property type="molecule type" value="Genomic_DNA"/>
</dbReference>
<evidence type="ECO:0000313" key="2">
    <source>
        <dbReference type="EMBL" id="KAF7121621.1"/>
    </source>
</evidence>